<comment type="cofactor">
    <cofactor evidence="1">
        <name>pyridoxal 5'-phosphate</name>
        <dbReference type="ChEBI" id="CHEBI:597326"/>
    </cofactor>
</comment>
<sequence>MLAAVGQPVPNTEHAVSVSLPSWRATVAYEEGEGWVVSKMKTGYPRFFIHLTIQDLQREILDLYGRPGESESVMLFPSLATATRCQRFILDKLEGQLPDPSAVRILQLQPVIHPNKMPQTALSSLVCVFFPKEHFGVAKQVWQHSGDGISSRRGEFCLKALREGLLRPVSLPPSSSSSSSPANGHDGAKAKHDDLYTKGPRRYQRPASRNGITHDAITSNNHQHHHESIHETVTNGTTEEEAGDKDHAQFVEERFGRNLNVKLAAQAKLAIRRRIAGCLTDDSELDQALARSRGADCSDRQRGLSEDDVYLYPCGMSSIFNMHRILLLNAELKGQEPRKSICFGFPYIDTLKILEKWGPGCLFYGFGSSACLDDLERRLDGGERFLALFTEFPGNPLLSAPDLVRIRKLADKYGFAVVVDETVGNFINTDVLSHADVVVSSLTKVFSGDSNVMGGSVVLNPQSSWYGDLKSLMAREYEDNYWAEDAVFMERNSRDFISRIHRINVNAEAIASALRQCPFVKQVYYPKYNESRPNYDACRTPNGGYGGLLSVTFHHPEQAVAFFDALEVQKGPSLGTNFTLACPYAVLAHYTELEWVASWGVDPDLVRLSVGLEEPDDLTGRIQRALKAAENAKAVE</sequence>
<evidence type="ECO:0000256" key="9">
    <source>
        <dbReference type="ARBA" id="ARBA00061376"/>
    </source>
</evidence>
<dbReference type="FunFam" id="3.40.640.10:FF:000111">
    <property type="entry name" value="Cystathionine gamma-synthase"/>
    <property type="match status" value="1"/>
</dbReference>
<keyword evidence="5" id="KW-0486">Methionine biosynthesis</keyword>
<keyword evidence="2" id="KW-0028">Amino-acid biosynthesis</keyword>
<dbReference type="GO" id="GO:0019346">
    <property type="term" value="P:transsulfuration"/>
    <property type="evidence" value="ECO:0007669"/>
    <property type="project" value="InterPro"/>
</dbReference>
<dbReference type="InterPro" id="IPR015424">
    <property type="entry name" value="PyrdxlP-dep_Trfase"/>
</dbReference>
<evidence type="ECO:0000256" key="3">
    <source>
        <dbReference type="ARBA" id="ARBA00022679"/>
    </source>
</evidence>
<dbReference type="GO" id="GO:0003962">
    <property type="term" value="F:cystathionine gamma-synthase activity"/>
    <property type="evidence" value="ECO:0007669"/>
    <property type="project" value="UniProtKB-EC"/>
</dbReference>
<evidence type="ECO:0000313" key="13">
    <source>
        <dbReference type="EMBL" id="KAJ8989378.1"/>
    </source>
</evidence>
<evidence type="ECO:0000256" key="11">
    <source>
        <dbReference type="ARBA" id="ARBA00083849"/>
    </source>
</evidence>
<dbReference type="EC" id="2.5.1.48" evidence="10"/>
<dbReference type="InterPro" id="IPR015422">
    <property type="entry name" value="PyrdxlP-dep_Trfase_small"/>
</dbReference>
<comment type="function">
    <text evidence="7">Catalyzes the formation of L-cystathionine from O-succinyl-L-homoserine (OSHS) and L-cysteine, via a gamma-replacement reaction. In the absence of thiol, catalyzes gamma-elimination to form 2-oxobutanoate, succinate and ammonia.</text>
</comment>
<dbReference type="PANTHER" id="PTHR42699:SF1">
    <property type="entry name" value="CYSTATHIONINE GAMMA-SYNTHASE-RELATED"/>
    <property type="match status" value="1"/>
</dbReference>
<evidence type="ECO:0000256" key="7">
    <source>
        <dbReference type="ARBA" id="ARBA00058439"/>
    </source>
</evidence>
<dbReference type="InterPro" id="IPR051750">
    <property type="entry name" value="Trans-sulfuration_enzymes"/>
</dbReference>
<name>A0AAN6EQC5_EXODE</name>
<comment type="caution">
    <text evidence="13">The sequence shown here is derived from an EMBL/GenBank/DDBJ whole genome shotgun (WGS) entry which is preliminary data.</text>
</comment>
<evidence type="ECO:0000256" key="4">
    <source>
        <dbReference type="ARBA" id="ARBA00022898"/>
    </source>
</evidence>
<dbReference type="InterPro" id="IPR000277">
    <property type="entry name" value="Cys/Met-Metab_PyrdxlP-dep_enz"/>
</dbReference>
<proteinExistence type="inferred from homology"/>
<dbReference type="Proteomes" id="UP001161757">
    <property type="component" value="Unassembled WGS sequence"/>
</dbReference>
<evidence type="ECO:0000256" key="6">
    <source>
        <dbReference type="ARBA" id="ARBA00051441"/>
    </source>
</evidence>
<comment type="similarity">
    <text evidence="9">Belongs to the trans-sulfuration enzymes family. MET7 subfamily.</text>
</comment>
<dbReference type="PANTHER" id="PTHR42699">
    <property type="match status" value="1"/>
</dbReference>
<evidence type="ECO:0000256" key="12">
    <source>
        <dbReference type="SAM" id="MobiDB-lite"/>
    </source>
</evidence>
<comment type="catalytic activity">
    <reaction evidence="6">
        <text>O-succinyl-L-homoserine + L-cysteine = L,L-cystathionine + succinate + H(+)</text>
        <dbReference type="Rhea" id="RHEA:20397"/>
        <dbReference type="ChEBI" id="CHEBI:15378"/>
        <dbReference type="ChEBI" id="CHEBI:30031"/>
        <dbReference type="ChEBI" id="CHEBI:35235"/>
        <dbReference type="ChEBI" id="CHEBI:57661"/>
        <dbReference type="ChEBI" id="CHEBI:58161"/>
        <dbReference type="EC" id="2.5.1.48"/>
    </reaction>
</comment>
<reference evidence="13" key="1">
    <citation type="submission" date="2023-01" db="EMBL/GenBank/DDBJ databases">
        <title>Exophiala dermititidis isolated from Cystic Fibrosis Patient.</title>
        <authorList>
            <person name="Kurbessoian T."/>
            <person name="Crocker A."/>
            <person name="Murante D."/>
            <person name="Hogan D.A."/>
            <person name="Stajich J.E."/>
        </authorList>
    </citation>
    <scope>NUCLEOTIDE SEQUENCE</scope>
    <source>
        <strain evidence="13">Ex8</strain>
    </source>
</reference>
<feature type="region of interest" description="Disordered" evidence="12">
    <location>
        <begin position="168"/>
        <end position="243"/>
    </location>
</feature>
<dbReference type="Gene3D" id="3.40.640.10">
    <property type="entry name" value="Type I PLP-dependent aspartate aminotransferase-like (Major domain)"/>
    <property type="match status" value="1"/>
</dbReference>
<feature type="compositionally biased region" description="Low complexity" evidence="12">
    <location>
        <begin position="168"/>
        <end position="181"/>
    </location>
</feature>
<gene>
    <name evidence="13" type="primary">STR2</name>
    <name evidence="13" type="ORF">HRR80_006615</name>
</gene>
<keyword evidence="4" id="KW-0663">Pyridoxal phosphate</keyword>
<evidence type="ECO:0000313" key="14">
    <source>
        <dbReference type="Proteomes" id="UP001161757"/>
    </source>
</evidence>
<dbReference type="InterPro" id="IPR015421">
    <property type="entry name" value="PyrdxlP-dep_Trfase_major"/>
</dbReference>
<dbReference type="GO" id="GO:0030170">
    <property type="term" value="F:pyridoxal phosphate binding"/>
    <property type="evidence" value="ECO:0007669"/>
    <property type="project" value="InterPro"/>
</dbReference>
<accession>A0AAN6EQC5</accession>
<evidence type="ECO:0000256" key="2">
    <source>
        <dbReference type="ARBA" id="ARBA00022605"/>
    </source>
</evidence>
<protein>
    <recommendedName>
        <fullName evidence="10">cystathionine gamma-synthase</fullName>
        <ecNumber evidence="10">2.5.1.48</ecNumber>
    </recommendedName>
    <alternativeName>
        <fullName evidence="11">O-succinylhomoserine (thiol)-lyase</fullName>
    </alternativeName>
</protein>
<feature type="compositionally biased region" description="Basic and acidic residues" evidence="12">
    <location>
        <begin position="186"/>
        <end position="196"/>
    </location>
</feature>
<dbReference type="SUPFAM" id="SSF53383">
    <property type="entry name" value="PLP-dependent transferases"/>
    <property type="match status" value="1"/>
</dbReference>
<evidence type="ECO:0000256" key="1">
    <source>
        <dbReference type="ARBA" id="ARBA00001933"/>
    </source>
</evidence>
<dbReference type="Gene3D" id="3.90.1150.10">
    <property type="entry name" value="Aspartate Aminotransferase, domain 1"/>
    <property type="match status" value="1"/>
</dbReference>
<dbReference type="GO" id="GO:0009086">
    <property type="term" value="P:methionine biosynthetic process"/>
    <property type="evidence" value="ECO:0007669"/>
    <property type="project" value="UniProtKB-KW"/>
</dbReference>
<keyword evidence="3 13" id="KW-0808">Transferase</keyword>
<evidence type="ECO:0000256" key="8">
    <source>
        <dbReference type="ARBA" id="ARBA00060510"/>
    </source>
</evidence>
<evidence type="ECO:0000256" key="5">
    <source>
        <dbReference type="ARBA" id="ARBA00023167"/>
    </source>
</evidence>
<organism evidence="13 14">
    <name type="scientific">Exophiala dermatitidis</name>
    <name type="common">Black yeast-like fungus</name>
    <name type="synonym">Wangiella dermatitidis</name>
    <dbReference type="NCBI Taxonomy" id="5970"/>
    <lineage>
        <taxon>Eukaryota</taxon>
        <taxon>Fungi</taxon>
        <taxon>Dikarya</taxon>
        <taxon>Ascomycota</taxon>
        <taxon>Pezizomycotina</taxon>
        <taxon>Eurotiomycetes</taxon>
        <taxon>Chaetothyriomycetidae</taxon>
        <taxon>Chaetothyriales</taxon>
        <taxon>Herpotrichiellaceae</taxon>
        <taxon>Exophiala</taxon>
    </lineage>
</organism>
<comment type="pathway">
    <text evidence="8">Amino-acid biosynthesis; L-methionine biosynthesis via de novo pathway; L-cystathionine from O-succinyl-L-homoserine: step 1/1.</text>
</comment>
<dbReference type="AlphaFoldDB" id="A0AAN6EQC5"/>
<dbReference type="FunFam" id="3.90.1150.10:FF:000063">
    <property type="entry name" value="Probable cystathionine gamma-synthase"/>
    <property type="match status" value="1"/>
</dbReference>
<dbReference type="EMBL" id="JAJGCB010000014">
    <property type="protein sequence ID" value="KAJ8989378.1"/>
    <property type="molecule type" value="Genomic_DNA"/>
</dbReference>
<evidence type="ECO:0000256" key="10">
    <source>
        <dbReference type="ARBA" id="ARBA00066530"/>
    </source>
</evidence>
<dbReference type="Pfam" id="PF01053">
    <property type="entry name" value="Cys_Met_Meta_PP"/>
    <property type="match status" value="1"/>
</dbReference>